<feature type="compositionally biased region" description="Pro residues" evidence="8">
    <location>
        <begin position="639"/>
        <end position="652"/>
    </location>
</feature>
<keyword evidence="7" id="KW-0072">Autophagy</keyword>
<dbReference type="InterPro" id="IPR024340">
    <property type="entry name" value="Sec16_CCD"/>
</dbReference>
<feature type="compositionally biased region" description="Polar residues" evidence="8">
    <location>
        <begin position="301"/>
        <end position="341"/>
    </location>
</feature>
<feature type="compositionally biased region" description="Polar residues" evidence="8">
    <location>
        <begin position="1460"/>
        <end position="1472"/>
    </location>
</feature>
<organism evidence="11 12">
    <name type="scientific">Hohenbuehelia grisea</name>
    <dbReference type="NCBI Taxonomy" id="104357"/>
    <lineage>
        <taxon>Eukaryota</taxon>
        <taxon>Fungi</taxon>
        <taxon>Dikarya</taxon>
        <taxon>Basidiomycota</taxon>
        <taxon>Agaricomycotina</taxon>
        <taxon>Agaricomycetes</taxon>
        <taxon>Agaricomycetidae</taxon>
        <taxon>Agaricales</taxon>
        <taxon>Pleurotineae</taxon>
        <taxon>Pleurotaceae</taxon>
        <taxon>Hohenbuehelia</taxon>
    </lineage>
</organism>
<gene>
    <name evidence="11" type="ORF">HGRIS_013040</name>
</gene>
<feature type="compositionally biased region" description="Polar residues" evidence="8">
    <location>
        <begin position="65"/>
        <end position="82"/>
    </location>
</feature>
<feature type="compositionally biased region" description="Pro residues" evidence="8">
    <location>
        <begin position="1325"/>
        <end position="1334"/>
    </location>
</feature>
<evidence type="ECO:0000313" key="11">
    <source>
        <dbReference type="EMBL" id="KAL0946874.1"/>
    </source>
</evidence>
<feature type="region of interest" description="Disordered" evidence="8">
    <location>
        <begin position="138"/>
        <end position="698"/>
    </location>
</feature>
<comment type="similarity">
    <text evidence="2 7">Belongs to the SEC16 family.</text>
</comment>
<dbReference type="InterPro" id="IPR024298">
    <property type="entry name" value="Sec16_Sec23-bd"/>
</dbReference>
<feature type="compositionally biased region" description="Low complexity" evidence="8">
    <location>
        <begin position="108"/>
        <end position="120"/>
    </location>
</feature>
<keyword evidence="4 7" id="KW-0256">Endoplasmic reticulum</keyword>
<feature type="compositionally biased region" description="Low complexity" evidence="8">
    <location>
        <begin position="138"/>
        <end position="150"/>
    </location>
</feature>
<feature type="domain" description="Sec16 Sec23-binding" evidence="9">
    <location>
        <begin position="955"/>
        <end position="1287"/>
    </location>
</feature>
<keyword evidence="7" id="KW-0653">Protein transport</keyword>
<keyword evidence="7" id="KW-0472">Membrane</keyword>
<evidence type="ECO:0000256" key="4">
    <source>
        <dbReference type="ARBA" id="ARBA00022824"/>
    </source>
</evidence>
<accession>A0ABR3IUE3</accession>
<sequence>MASVEAAASLFGAEDPASDPFASLGNDNAVPEQSAEDFFSSSNDTQGLDSSNAQTHSTAEDLFAPSNTTAEPQQAAVSSEASDNAWPYTASNDQTYTYGSNTHSSSYDQTQGWQDGQGQWKTYEAPSVDYNAAAQTPAPVTAQAAPAPAASHDYAPYSYNPAPTSYAPTSYAPTSYEPASHAPQPTTQSTTASYDPYAPPTQATQNYAPPVSVPTNTAQQSYGSYTPSSTYTTPTSPYGSVYSQPAPASYSTPPAVANSPPTIPAPPAPAAAPLNRPKVSNAYDPPFPTTSRARKGASRPAYSQHSGSAYQTSPPAQYSPVQYTSSPPLAGLPSSQHSGSPNAPYPPLVNPASWNQGQTGAPATDNHLVGSVYGLGGPTQAHAPLGAPATSSPYAPPAQGSYTHPPPPRAQPSAYEPYAAPSRDGLPDSYTPPQDYSSTVADSASAPRDSALSPSAEILSASIPEPPSTLAGSTDTQAESPTSYGLTPPHARVVSPSMLPLPDSPPIPQVQYGTSASRPTSPQTHAAPAAPDRDSGPPKRALTPSAPAPPPRSSSPLATNNHAPPNPYAPSSTTSTLARPTSPASSNQGGSRVSAYPEFNADPYAPRRASKHLNGIVRTSSPLSAPPLVSDFDPASAYAPPPSKHGGVPPPNDMHSRTVSNGSMYSTTSSATSDPYAPTSNNRQPGGADYGAYPSQTSYPATNEASPYGYVPTQTSQAVPAAQEISVKPTMGAYAPSPSLMGSNDPLGRTSARAPVICFGFGGKLVTCFHGAASMTSGFDVALSTRNSTNVDIRTMTNIIPKSALDTSSAVFPGPLFSDPGSATASSLVRTSATQTKNKKSQVIQYLDERIEEVSRSLGYVHQGSVDGRREEGKLVLVKLLKIMVENDGRISGTPEIDNAVRLVLVPRLENSPVESSTVITGLGFSAIPDFQGVGTDKETPIASSVLRPSALEKIQDLLVRGQRKEAYHYALDQKLWAHAMVIASGIDKEAWQEAVNEFLKADLGTKPAGTLDPQSAGPVTNGREGLRMVYSFLSGQGATAVQELKPPNSLSKPSNLLMVPTPQHTPKSPNFSSLPLSPLPEETCAQWTETLAMMLSSPMTKEASAAVTALGDQLAASHWIEAAHVCYLLSPQTSPLGGIGNPAARITLLGSRNPQLRPQSDTDPVVLTEVLEFALSLVTPAKGVEPFTGLPHLQAFRLLRATSLAEIGEIQLANRYCEAITASLGRPSPHFTPVFVEQLKGLVDRIHGTPNVDKSGSWIGSKLSKPSLDSIGGWLEGRFTKLVTGDSDSSTPPEAEQKSESQAFGPFSHYNSISSAMQSARSSPQPPNAPPPRSGSAMAYHPVSNGYPHIERAASAMDTLRRKPSPTSRTAPSTATTGSFNYTPAYGASHLDTSNSSPTASDALITPRASTSTDDDSSSQEVSWWGASSYGGGTSSTPTQFMHVDTPLSEAGGFVSLMDSTPFATPAQNGSVHKHPAAVQEEDDEEDLGFGNSSTKKRQTGDESEQGAKASERKPEAAKPAEPSRPDPKPTPAASSGSWLSRIWKRSETPTGPIKASLGEETSFYYDAELKRWVNKKAGSEPPKPAAPPPPPSRAQTTSPGKTTPSLPTGTSAGPPPPRAASAIDLSVSPPGNKPPMRMRSNLVPPPGIESAPSTPTGSRLVPNGAPPPGRPKSQAGKRNIRSRYVDVFSAEGGGAA</sequence>
<feature type="compositionally biased region" description="Polar residues" evidence="8">
    <location>
        <begin position="511"/>
        <end position="524"/>
    </location>
</feature>
<dbReference type="Pfam" id="PF12932">
    <property type="entry name" value="Sec16"/>
    <property type="match status" value="1"/>
</dbReference>
<dbReference type="PANTHER" id="PTHR13402">
    <property type="entry name" value="RGPR-RELATED"/>
    <property type="match status" value="1"/>
</dbReference>
<comment type="caution">
    <text evidence="11">The sequence shown here is derived from an EMBL/GenBank/DDBJ whole genome shotgun (WGS) entry which is preliminary data.</text>
</comment>
<feature type="compositionally biased region" description="Basic and acidic residues" evidence="8">
    <location>
        <begin position="1511"/>
        <end position="1529"/>
    </location>
</feature>
<feature type="compositionally biased region" description="Polar residues" evidence="8">
    <location>
        <begin position="1392"/>
        <end position="1401"/>
    </location>
</feature>
<feature type="compositionally biased region" description="Low complexity" evidence="8">
    <location>
        <begin position="1313"/>
        <end position="1324"/>
    </location>
</feature>
<feature type="region of interest" description="Disordered" evidence="8">
    <location>
        <begin position="1577"/>
        <end position="1683"/>
    </location>
</feature>
<dbReference type="EMBL" id="JASNQZ010000015">
    <property type="protein sequence ID" value="KAL0946874.1"/>
    <property type="molecule type" value="Genomic_DNA"/>
</dbReference>
<feature type="compositionally biased region" description="Polar residues" evidence="8">
    <location>
        <begin position="470"/>
        <end position="485"/>
    </location>
</feature>
<feature type="region of interest" description="Disordered" evidence="8">
    <location>
        <begin position="1284"/>
        <end position="1345"/>
    </location>
</feature>
<keyword evidence="3 7" id="KW-0813">Transport</keyword>
<evidence type="ECO:0000313" key="12">
    <source>
        <dbReference type="Proteomes" id="UP001556367"/>
    </source>
</evidence>
<keyword evidence="12" id="KW-1185">Reference proteome</keyword>
<feature type="compositionally biased region" description="Low complexity" evidence="8">
    <location>
        <begin position="1604"/>
        <end position="1614"/>
    </location>
</feature>
<feature type="compositionally biased region" description="Polar residues" evidence="8">
    <location>
        <begin position="569"/>
        <end position="591"/>
    </location>
</feature>
<feature type="compositionally biased region" description="Polar residues" evidence="8">
    <location>
        <begin position="39"/>
        <end position="57"/>
    </location>
</feature>
<reference evidence="12" key="1">
    <citation type="submission" date="2024-06" db="EMBL/GenBank/DDBJ databases">
        <title>Multi-omics analyses provide insights into the biosynthesis of the anticancer antibiotic pleurotin in Hohenbuehelia grisea.</title>
        <authorList>
            <person name="Weaver J.A."/>
            <person name="Alberti F."/>
        </authorList>
    </citation>
    <scope>NUCLEOTIDE SEQUENCE [LARGE SCALE GENOMIC DNA]</scope>
    <source>
        <strain evidence="12">T-177</strain>
    </source>
</reference>
<evidence type="ECO:0000256" key="3">
    <source>
        <dbReference type="ARBA" id="ARBA00022448"/>
    </source>
</evidence>
<comment type="function">
    <text evidence="6 7">Involved in the initiation of assembly of the COPII coat required for the formation of transport vesicles from the endoplasmic reticulum (ER) and the selection of cargo molecules. Also involved in autophagy.</text>
</comment>
<dbReference type="Proteomes" id="UP001556367">
    <property type="component" value="Unassembled WGS sequence"/>
</dbReference>
<dbReference type="CDD" id="cd09233">
    <property type="entry name" value="ACE1-Sec16-like"/>
    <property type="match status" value="1"/>
</dbReference>
<dbReference type="Gene3D" id="1.25.40.1030">
    <property type="match status" value="1"/>
</dbReference>
<feature type="region of interest" description="Disordered" evidence="8">
    <location>
        <begin position="1359"/>
        <end position="1425"/>
    </location>
</feature>
<feature type="compositionally biased region" description="Polar residues" evidence="8">
    <location>
        <begin position="161"/>
        <end position="173"/>
    </location>
</feature>
<evidence type="ECO:0000259" key="9">
    <source>
        <dbReference type="Pfam" id="PF12931"/>
    </source>
</evidence>
<evidence type="ECO:0000256" key="1">
    <source>
        <dbReference type="ARBA" id="ARBA00004397"/>
    </source>
</evidence>
<proteinExistence type="inferred from homology"/>
<feature type="region of interest" description="Disordered" evidence="8">
    <location>
        <begin position="1460"/>
        <end position="1562"/>
    </location>
</feature>
<feature type="compositionally biased region" description="Polar residues" evidence="8">
    <location>
        <begin position="89"/>
        <end position="107"/>
    </location>
</feature>
<comment type="subcellular location">
    <subcellularLocation>
        <location evidence="1">Endoplasmic reticulum membrane</location>
        <topology evidence="1">Peripheral membrane protein</topology>
        <orientation evidence="1">Cytoplasmic side</orientation>
    </subcellularLocation>
</comment>
<feature type="compositionally biased region" description="Polar residues" evidence="8">
    <location>
        <begin position="352"/>
        <end position="361"/>
    </location>
</feature>
<feature type="compositionally biased region" description="Polar residues" evidence="8">
    <location>
        <begin position="201"/>
        <end position="220"/>
    </location>
</feature>
<feature type="compositionally biased region" description="Low complexity" evidence="8">
    <location>
        <begin position="1366"/>
        <end position="1378"/>
    </location>
</feature>
<feature type="compositionally biased region" description="Polar residues" evidence="8">
    <location>
        <begin position="183"/>
        <end position="193"/>
    </location>
</feature>
<name>A0ABR3IUE3_9AGAR</name>
<protein>
    <recommendedName>
        <fullName evidence="7">Protein transport protein sec16</fullName>
    </recommendedName>
</protein>
<feature type="compositionally biased region" description="Polar residues" evidence="8">
    <location>
        <begin position="431"/>
        <end position="442"/>
    </location>
</feature>
<evidence type="ECO:0000256" key="6">
    <source>
        <dbReference type="ARBA" id="ARBA00024687"/>
    </source>
</evidence>
<feature type="region of interest" description="Disordered" evidence="8">
    <location>
        <begin position="1"/>
        <end position="120"/>
    </location>
</feature>
<evidence type="ECO:0000256" key="8">
    <source>
        <dbReference type="SAM" id="MobiDB-lite"/>
    </source>
</evidence>
<keyword evidence="5 7" id="KW-0931">ER-Golgi transport</keyword>
<feature type="domain" description="Sec16 central conserved" evidence="10">
    <location>
        <begin position="754"/>
        <end position="889"/>
    </location>
</feature>
<evidence type="ECO:0000256" key="2">
    <source>
        <dbReference type="ARBA" id="ARBA00005927"/>
    </source>
</evidence>
<feature type="compositionally biased region" description="Low complexity" evidence="8">
    <location>
        <begin position="221"/>
        <end position="243"/>
    </location>
</feature>
<evidence type="ECO:0000256" key="5">
    <source>
        <dbReference type="ARBA" id="ARBA00022892"/>
    </source>
</evidence>
<evidence type="ECO:0000256" key="7">
    <source>
        <dbReference type="RuleBase" id="RU364101"/>
    </source>
</evidence>
<evidence type="ECO:0000259" key="10">
    <source>
        <dbReference type="Pfam" id="PF12932"/>
    </source>
</evidence>
<feature type="compositionally biased region" description="Pro residues" evidence="8">
    <location>
        <begin position="1583"/>
        <end position="1594"/>
    </location>
</feature>
<dbReference type="PANTHER" id="PTHR13402:SF6">
    <property type="entry name" value="SECRETORY 16, ISOFORM I"/>
    <property type="match status" value="1"/>
</dbReference>
<feature type="compositionally biased region" description="Pro residues" evidence="8">
    <location>
        <begin position="261"/>
        <end position="270"/>
    </location>
</feature>
<dbReference type="Pfam" id="PF12931">
    <property type="entry name" value="TPR_Sec16"/>
    <property type="match status" value="1"/>
</dbReference>
<feature type="compositionally biased region" description="Polar residues" evidence="8">
    <location>
        <begin position="657"/>
        <end position="684"/>
    </location>
</feature>